<dbReference type="Proteomes" id="UP001642484">
    <property type="component" value="Unassembled WGS sequence"/>
</dbReference>
<evidence type="ECO:0000256" key="1">
    <source>
        <dbReference type="SAM" id="MobiDB-lite"/>
    </source>
</evidence>
<evidence type="ECO:0000313" key="2">
    <source>
        <dbReference type="EMBL" id="CAK8997230.1"/>
    </source>
</evidence>
<evidence type="ECO:0008006" key="4">
    <source>
        <dbReference type="Google" id="ProtNLM"/>
    </source>
</evidence>
<sequence>MVSVLLVCGLFGLCSLYPCFSIFSDVLVVVHVSFVSALWESSSPTTNLCASAGTWNSSTAALELHDLHNFHTFRDFTTFRDFVFEERAEGSNSTRPGQRPELRMNKKQ</sequence>
<dbReference type="EMBL" id="CAXAMN010002002">
    <property type="protein sequence ID" value="CAK8997230.1"/>
    <property type="molecule type" value="Genomic_DNA"/>
</dbReference>
<organism evidence="2 3">
    <name type="scientific">Durusdinium trenchii</name>
    <dbReference type="NCBI Taxonomy" id="1381693"/>
    <lineage>
        <taxon>Eukaryota</taxon>
        <taxon>Sar</taxon>
        <taxon>Alveolata</taxon>
        <taxon>Dinophyceae</taxon>
        <taxon>Suessiales</taxon>
        <taxon>Symbiodiniaceae</taxon>
        <taxon>Durusdinium</taxon>
    </lineage>
</organism>
<evidence type="ECO:0000313" key="3">
    <source>
        <dbReference type="Proteomes" id="UP001642484"/>
    </source>
</evidence>
<protein>
    <recommendedName>
        <fullName evidence="4">Secreted protein</fullName>
    </recommendedName>
</protein>
<feature type="compositionally biased region" description="Basic and acidic residues" evidence="1">
    <location>
        <begin position="98"/>
        <end position="108"/>
    </location>
</feature>
<comment type="caution">
    <text evidence="2">The sequence shown here is derived from an EMBL/GenBank/DDBJ whole genome shotgun (WGS) entry which is preliminary data.</text>
</comment>
<name>A0ABP0I3R8_9DINO</name>
<keyword evidence="3" id="KW-1185">Reference proteome</keyword>
<proteinExistence type="predicted"/>
<accession>A0ABP0I3R8</accession>
<gene>
    <name evidence="2" type="ORF">CCMP2556_LOCUS4761</name>
</gene>
<reference evidence="2 3" key="1">
    <citation type="submission" date="2024-02" db="EMBL/GenBank/DDBJ databases">
        <authorList>
            <person name="Chen Y."/>
            <person name="Shah S."/>
            <person name="Dougan E. K."/>
            <person name="Thang M."/>
            <person name="Chan C."/>
        </authorList>
    </citation>
    <scope>NUCLEOTIDE SEQUENCE [LARGE SCALE GENOMIC DNA]</scope>
</reference>
<feature type="region of interest" description="Disordered" evidence="1">
    <location>
        <begin position="87"/>
        <end position="108"/>
    </location>
</feature>